<dbReference type="InterPro" id="IPR020855">
    <property type="entry name" value="Ureohydrolase_Mn_BS"/>
</dbReference>
<evidence type="ECO:0000256" key="7">
    <source>
        <dbReference type="PROSITE-ProRule" id="PRU00742"/>
    </source>
</evidence>
<dbReference type="Pfam" id="PF00491">
    <property type="entry name" value="Arginase"/>
    <property type="match status" value="1"/>
</dbReference>
<evidence type="ECO:0000256" key="3">
    <source>
        <dbReference type="ARBA" id="ARBA00022808"/>
    </source>
</evidence>
<sequence length="325" mass="35601">MYKPTTKAAWKGRVDAHDGEMGLRWHQAVQLLNLSEGAPKVPEEQTAFAFLGFCCDEGVRRNQGRPGAVAGPAALRAAMASFAHHLPEHVALYDAGDVLCTNQNLEEAQEQLGKKVALLLEQGYRPLLLGGGHEIAYGHFLGLEKATADLRLGILNFDAHFDLRSYEQQPSSGTPFLQIADKLRKQSRSFSYHVVGLQEYGNTRKLFQTAGDLNVTYSLAEEVQSHNLQQPLQSLNTFLGQVDKVYVTIDLDVFAAPYAPGVSALNALGLQPEPVLELLKTVVRSGKLLSLDVAELNPALDLDNRTAKLGATILYDALRAWSKIQ</sequence>
<dbReference type="InterPro" id="IPR006035">
    <property type="entry name" value="Ureohydrolase"/>
</dbReference>
<dbReference type="Proteomes" id="UP001597544">
    <property type="component" value="Unassembled WGS sequence"/>
</dbReference>
<keyword evidence="4 5" id="KW-0464">Manganese</keyword>
<comment type="function">
    <text evidence="5">Catalyzes the conversion of N-formimidoyl-L-glutamate to L-glutamate and formamide.</text>
</comment>
<name>A0ABW5IQ41_9BACT</name>
<evidence type="ECO:0000256" key="2">
    <source>
        <dbReference type="ARBA" id="ARBA00022801"/>
    </source>
</evidence>
<dbReference type="InterPro" id="IPR005923">
    <property type="entry name" value="HutG"/>
</dbReference>
<dbReference type="SUPFAM" id="SSF52768">
    <property type="entry name" value="Arginase/deacetylase"/>
    <property type="match status" value="1"/>
</dbReference>
<feature type="binding site" evidence="5">
    <location>
        <position position="250"/>
    </location>
    <ligand>
        <name>Mn(2+)</name>
        <dbReference type="ChEBI" id="CHEBI:29035"/>
        <label>2</label>
    </ligand>
</feature>
<dbReference type="Gene3D" id="3.40.800.10">
    <property type="entry name" value="Ureohydrolase domain"/>
    <property type="match status" value="1"/>
</dbReference>
<dbReference type="PROSITE" id="PS51409">
    <property type="entry name" value="ARGINASE_2"/>
    <property type="match status" value="1"/>
</dbReference>
<comment type="pathway">
    <text evidence="5">Amino-acid degradation; L-histidine degradation into L-glutamate; L-glutamate from N-formimidoyl-L-glutamate (hydrolase route): step 1/1.</text>
</comment>
<feature type="binding site" evidence="5">
    <location>
        <position position="133"/>
    </location>
    <ligand>
        <name>Mn(2+)</name>
        <dbReference type="ChEBI" id="CHEBI:29035"/>
        <label>1</label>
    </ligand>
</feature>
<dbReference type="EMBL" id="JBHULU010000021">
    <property type="protein sequence ID" value="MFD2515423.1"/>
    <property type="molecule type" value="Genomic_DNA"/>
</dbReference>
<keyword evidence="2 5" id="KW-0378">Hydrolase</keyword>
<accession>A0ABW5IQ41</accession>
<evidence type="ECO:0000313" key="9">
    <source>
        <dbReference type="EMBL" id="MFD2515423.1"/>
    </source>
</evidence>
<dbReference type="GO" id="GO:0050415">
    <property type="term" value="F:formimidoylglutamase activity"/>
    <property type="evidence" value="ECO:0007669"/>
    <property type="project" value="UniProtKB-EC"/>
</dbReference>
<proteinExistence type="inferred from homology"/>
<dbReference type="PANTHER" id="PTHR11358:SF35">
    <property type="entry name" value="FORMIMIDOYLGLUTAMASE"/>
    <property type="match status" value="1"/>
</dbReference>
<dbReference type="EC" id="3.5.3.8" evidence="5 6"/>
<evidence type="ECO:0000256" key="8">
    <source>
        <dbReference type="RuleBase" id="RU003684"/>
    </source>
</evidence>
<feature type="binding site" evidence="5">
    <location>
        <position position="158"/>
    </location>
    <ligand>
        <name>Mn(2+)</name>
        <dbReference type="ChEBI" id="CHEBI:29035"/>
        <label>1</label>
    </ligand>
</feature>
<comment type="catalytic activity">
    <reaction evidence="5">
        <text>N-formimidoyl-L-glutamate + H2O = formamide + L-glutamate</text>
        <dbReference type="Rhea" id="RHEA:22492"/>
        <dbReference type="ChEBI" id="CHEBI:15377"/>
        <dbReference type="ChEBI" id="CHEBI:16397"/>
        <dbReference type="ChEBI" id="CHEBI:29985"/>
        <dbReference type="ChEBI" id="CHEBI:58928"/>
        <dbReference type="EC" id="3.5.3.8"/>
    </reaction>
</comment>
<feature type="binding site" evidence="5">
    <location>
        <position position="160"/>
    </location>
    <ligand>
        <name>Mn(2+)</name>
        <dbReference type="ChEBI" id="CHEBI:29035"/>
        <label>2</label>
    </ligand>
</feature>
<evidence type="ECO:0000313" key="10">
    <source>
        <dbReference type="Proteomes" id="UP001597544"/>
    </source>
</evidence>
<dbReference type="PIRSF" id="PIRSF036979">
    <property type="entry name" value="Arginase"/>
    <property type="match status" value="1"/>
</dbReference>
<keyword evidence="3 5" id="KW-0369">Histidine metabolism</keyword>
<feature type="binding site" evidence="5">
    <location>
        <position position="250"/>
    </location>
    <ligand>
        <name>Mn(2+)</name>
        <dbReference type="ChEBI" id="CHEBI:29035"/>
        <label>1</label>
    </ligand>
</feature>
<dbReference type="InterPro" id="IPR023696">
    <property type="entry name" value="Ureohydrolase_dom_sf"/>
</dbReference>
<keyword evidence="1 5" id="KW-0479">Metal-binding</keyword>
<organism evidence="9 10">
    <name type="scientific">Pontibacter locisalis</name>
    <dbReference type="NCBI Taxonomy" id="1719035"/>
    <lineage>
        <taxon>Bacteria</taxon>
        <taxon>Pseudomonadati</taxon>
        <taxon>Bacteroidota</taxon>
        <taxon>Cytophagia</taxon>
        <taxon>Cytophagales</taxon>
        <taxon>Hymenobacteraceae</taxon>
        <taxon>Pontibacter</taxon>
    </lineage>
</organism>
<reference evidence="10" key="1">
    <citation type="journal article" date="2019" name="Int. J. Syst. Evol. Microbiol.">
        <title>The Global Catalogue of Microorganisms (GCM) 10K type strain sequencing project: providing services to taxonomists for standard genome sequencing and annotation.</title>
        <authorList>
            <consortium name="The Broad Institute Genomics Platform"/>
            <consortium name="The Broad Institute Genome Sequencing Center for Infectious Disease"/>
            <person name="Wu L."/>
            <person name="Ma J."/>
        </authorList>
    </citation>
    <scope>NUCLEOTIDE SEQUENCE [LARGE SCALE GENOMIC DNA]</scope>
    <source>
        <strain evidence="10">KCTC 42498</strain>
    </source>
</reference>
<dbReference type="HAMAP" id="MF_00737">
    <property type="entry name" value="Formimidoylglutam"/>
    <property type="match status" value="1"/>
</dbReference>
<dbReference type="PROSITE" id="PS01053">
    <property type="entry name" value="ARGINASE_1"/>
    <property type="match status" value="1"/>
</dbReference>
<evidence type="ECO:0000256" key="4">
    <source>
        <dbReference type="ARBA" id="ARBA00023211"/>
    </source>
</evidence>
<keyword evidence="10" id="KW-1185">Reference proteome</keyword>
<evidence type="ECO:0000256" key="6">
    <source>
        <dbReference type="NCBIfam" id="TIGR01227"/>
    </source>
</evidence>
<dbReference type="NCBIfam" id="TIGR01227">
    <property type="entry name" value="hutG"/>
    <property type="match status" value="1"/>
</dbReference>
<dbReference type="PANTHER" id="PTHR11358">
    <property type="entry name" value="ARGINASE/AGMATINASE"/>
    <property type="match status" value="1"/>
</dbReference>
<feature type="binding site" evidence="5">
    <location>
        <position position="162"/>
    </location>
    <ligand>
        <name>Mn(2+)</name>
        <dbReference type="ChEBI" id="CHEBI:29035"/>
        <label>1</label>
    </ligand>
</feature>
<comment type="caution">
    <text evidence="9">The sequence shown here is derived from an EMBL/GenBank/DDBJ whole genome shotgun (WGS) entry which is preliminary data.</text>
</comment>
<comment type="similarity">
    <text evidence="5 7 8">Belongs to the arginase family.</text>
</comment>
<protein>
    <recommendedName>
        <fullName evidence="5 6">Formimidoylglutamase</fullName>
        <ecNumber evidence="5 6">3.5.3.8</ecNumber>
    </recommendedName>
    <alternativeName>
        <fullName evidence="5">Formiminoglutamase</fullName>
    </alternativeName>
    <alternativeName>
        <fullName evidence="5">Formiminoglutamate hydrolase</fullName>
    </alternativeName>
</protein>
<comment type="cofactor">
    <cofactor evidence="5">
        <name>Mn(2+)</name>
        <dbReference type="ChEBI" id="CHEBI:29035"/>
    </cofactor>
    <text evidence="5">Binds 2 manganese ions per subunit.</text>
</comment>
<evidence type="ECO:0000256" key="1">
    <source>
        <dbReference type="ARBA" id="ARBA00022723"/>
    </source>
</evidence>
<dbReference type="RefSeq" id="WP_377510119.1">
    <property type="nucleotide sequence ID" value="NZ_JBHULU010000021.1"/>
</dbReference>
<feature type="binding site" evidence="5">
    <location>
        <position position="252"/>
    </location>
    <ligand>
        <name>Mn(2+)</name>
        <dbReference type="ChEBI" id="CHEBI:29035"/>
        <label>2</label>
    </ligand>
</feature>
<dbReference type="CDD" id="cd09988">
    <property type="entry name" value="Formimidoylglutamase"/>
    <property type="match status" value="1"/>
</dbReference>
<gene>
    <name evidence="5 9" type="primary">hutG</name>
    <name evidence="9" type="ORF">ACFSRY_16235</name>
</gene>
<feature type="binding site" evidence="5">
    <location>
        <position position="158"/>
    </location>
    <ligand>
        <name>Mn(2+)</name>
        <dbReference type="ChEBI" id="CHEBI:29035"/>
        <label>2</label>
    </ligand>
</feature>
<evidence type="ECO:0000256" key="5">
    <source>
        <dbReference type="HAMAP-Rule" id="MF_00737"/>
    </source>
</evidence>